<keyword evidence="7" id="KW-0677">Repeat</keyword>
<organism evidence="18 19">
    <name type="scientific">Coregonus suidteri</name>
    <dbReference type="NCBI Taxonomy" id="861788"/>
    <lineage>
        <taxon>Eukaryota</taxon>
        <taxon>Metazoa</taxon>
        <taxon>Chordata</taxon>
        <taxon>Craniata</taxon>
        <taxon>Vertebrata</taxon>
        <taxon>Euteleostomi</taxon>
        <taxon>Actinopterygii</taxon>
        <taxon>Neopterygii</taxon>
        <taxon>Teleostei</taxon>
        <taxon>Protacanthopterygii</taxon>
        <taxon>Salmoniformes</taxon>
        <taxon>Salmonidae</taxon>
        <taxon>Coregoninae</taxon>
        <taxon>Coregonus</taxon>
    </lineage>
</organism>
<evidence type="ECO:0000256" key="15">
    <source>
        <dbReference type="SAM" id="MobiDB-lite"/>
    </source>
</evidence>
<evidence type="ECO:0000313" key="18">
    <source>
        <dbReference type="EMBL" id="KAK6316247.1"/>
    </source>
</evidence>
<evidence type="ECO:0000256" key="6">
    <source>
        <dbReference type="ARBA" id="ARBA00022670"/>
    </source>
</evidence>
<dbReference type="InterPro" id="IPR011989">
    <property type="entry name" value="ARM-like"/>
</dbReference>
<dbReference type="PROSITE" id="PS50166">
    <property type="entry name" value="IMPORTIN_B_NT"/>
    <property type="match status" value="1"/>
</dbReference>
<dbReference type="InterPro" id="IPR038765">
    <property type="entry name" value="Papain-like_cys_pep_sf"/>
</dbReference>
<feature type="region of interest" description="Disordered" evidence="15">
    <location>
        <begin position="20"/>
        <end position="93"/>
    </location>
</feature>
<keyword evidence="8" id="KW-0378">Hydrolase</keyword>
<dbReference type="Pfam" id="PF03810">
    <property type="entry name" value="IBN_N"/>
    <property type="match status" value="1"/>
</dbReference>
<feature type="region of interest" description="Disordered" evidence="15">
    <location>
        <begin position="1295"/>
        <end position="1318"/>
    </location>
</feature>
<dbReference type="PANTHER" id="PTHR10527">
    <property type="entry name" value="IMPORTIN BETA"/>
    <property type="match status" value="1"/>
</dbReference>
<evidence type="ECO:0000256" key="14">
    <source>
        <dbReference type="ARBA" id="ARBA00080641"/>
    </source>
</evidence>
<evidence type="ECO:0000313" key="19">
    <source>
        <dbReference type="Proteomes" id="UP001356427"/>
    </source>
</evidence>
<comment type="similarity">
    <text evidence="3">Belongs to the peptidase C48 family.</text>
</comment>
<dbReference type="GO" id="GO:0006508">
    <property type="term" value="P:proteolysis"/>
    <property type="evidence" value="ECO:0007669"/>
    <property type="project" value="UniProtKB-KW"/>
</dbReference>
<feature type="domain" description="Ubiquitin-like protease family profile" evidence="17">
    <location>
        <begin position="126"/>
        <end position="291"/>
    </location>
</feature>
<feature type="compositionally biased region" description="Basic residues" evidence="15">
    <location>
        <begin position="68"/>
        <end position="80"/>
    </location>
</feature>
<evidence type="ECO:0000256" key="12">
    <source>
        <dbReference type="ARBA" id="ARBA00067327"/>
    </source>
</evidence>
<feature type="region of interest" description="Disordered" evidence="15">
    <location>
        <begin position="709"/>
        <end position="738"/>
    </location>
</feature>
<comment type="similarity">
    <text evidence="11">Belongs to the importin beta family. Importin beta-2 subfamily.</text>
</comment>
<dbReference type="Proteomes" id="UP001356427">
    <property type="component" value="Unassembled WGS sequence"/>
</dbReference>
<evidence type="ECO:0000256" key="2">
    <source>
        <dbReference type="ARBA" id="ARBA00004496"/>
    </source>
</evidence>
<gene>
    <name evidence="18" type="ORF">J4Q44_G00137710</name>
</gene>
<evidence type="ECO:0000256" key="11">
    <source>
        <dbReference type="ARBA" id="ARBA00038423"/>
    </source>
</evidence>
<dbReference type="PROSITE" id="PS50600">
    <property type="entry name" value="ULP_PROTEASE"/>
    <property type="match status" value="1"/>
</dbReference>
<evidence type="ECO:0000256" key="13">
    <source>
        <dbReference type="ARBA" id="ARBA00076938"/>
    </source>
</evidence>
<dbReference type="GO" id="GO:0005737">
    <property type="term" value="C:cytoplasm"/>
    <property type="evidence" value="ECO:0007669"/>
    <property type="project" value="UniProtKB-SubCell"/>
</dbReference>
<keyword evidence="4" id="KW-0813">Transport</keyword>
<sequence>MHAPLQGWYREHIIKDDLPESLFTKSPVRKKSLDQEEEQWAKRQRKDSPDKSRLKYFHPHRQLPEPKKKGKKKPAGKAHHKKDESRDEATSLQDNEAAGQVTALWRRNNCEVVVAVVRSTDKSSSFLLHHSEFKILQPHKWLVGETIEWYFQATTKSCGHGTKIYILNQYSAQVILNGERSLVCKQSLPKVNFGNYNAVMSFLNVDQNHWKFIYLHEPSGQVFLIDPAGQKEKDESEHAALKFREYFQMRRSRHGKDDWVDIKWKGGEITPTMQQDTFSCGVFVMQIAKEVAQNFPNIPSQMDIEPSQKHMEQLRKEMAEDILKMSEFNKANNCFMCATDKEPGCGPKTGLNVLHAKGRKTTIYRQTKMECEWKPDEQGLQQILQLLKESQSPDTSTQRSVQQRLEQLNQYPDFNNYLIFVLTKLKSEDEATRSLSGLILKNNVKAHYQNFPNGVSDFIKSECLQNIGDSSPLIRATAGILITTIASKGELQNWPELLPKLCLLLDSEDYNTCEGAFGALQKICEDSAEILDSDVLDRPLNVMIPKFLQFFKHSSPKIRSHAIACVNQFIISRTQALMLHIDDFIENLFALATDEEPEVRKNVCRALVMLLEVRMDRLLPHMHNLIEYMLQRTQDQDENVALEACEFWLTLAEQPVCKDVLCNHLSKLIPVLVNGMKYSEIDIILLKGDVEEDDDEAIPDNEQDIRPRFHRSRTVAQQHEGDRDGIEDEDDDDDDDLDDDDTISDWNLRKCSAAALDVLANVFRDDLLLPILPLLKELLFHPEWVIKESGILVLGAIAEGCMQGMIPYLPELIPHLVQCLSDEKALVRSITCWTLSRYAHWAVSQPPDTYLKPLMTELLKRILDSNKRVQEAACSAFATLEEEACTELVPYLAYILDTLVFAFNKYQHKNLLILYDAIGTLADSVGHHLNKPEYIQMLMPPLIAKWNQLKDEDKDLFPLLECLSSVATALQSGFLPYCEPVYQRCVNLVQKTLAQAMLHQSQPDQYEAPDKDFMIVALDLLSGLAEGLGGNIEQLVARSNILTLMYQCMQDKMPEVRQSSFALLGDLTKACFQHVKPCIADFMPVLGTNLNPELISVCNNATWAIGEISIQMGAEMQPYVTMVLHQLVEIINRPNTPKTLLENTAITIGRLGYVCPQEVAPMLQQFIRPWCTSLRNIRDNEEKDSAFRGICTMISVNPGGVVQDFIFFCDAVASWVNPKDDLRDMFGKILHGFKNQEQACSRGSFTMGDDRRGTSYTQGTCYRFLGVGSASWGGRGVRTGTLLNLLDGRGGREVLASRGSQRPPSNRRGGHRGTGGPT</sequence>
<feature type="domain" description="Importin N-terminal" evidence="16">
    <location>
        <begin position="401"/>
        <end position="469"/>
    </location>
</feature>
<protein>
    <recommendedName>
        <fullName evidence="12">Transportin-1</fullName>
    </recommendedName>
    <alternativeName>
        <fullName evidence="13">Importin beta-2</fullName>
    </alternativeName>
    <alternativeName>
        <fullName evidence="14">Karyopherin beta-2</fullName>
    </alternativeName>
</protein>
<dbReference type="Pfam" id="PF25780">
    <property type="entry name" value="TPR_IPO5"/>
    <property type="match status" value="1"/>
</dbReference>
<evidence type="ECO:0000256" key="5">
    <source>
        <dbReference type="ARBA" id="ARBA00022490"/>
    </source>
</evidence>
<dbReference type="EMBL" id="JAGTTL010000011">
    <property type="protein sequence ID" value="KAK6316247.1"/>
    <property type="molecule type" value="Genomic_DNA"/>
</dbReference>
<dbReference type="InterPro" id="IPR003653">
    <property type="entry name" value="Peptidase_C48_C"/>
</dbReference>
<dbReference type="FunFam" id="1.25.10.10:FF:000028">
    <property type="entry name" value="Transportin-1 isoform 1"/>
    <property type="match status" value="1"/>
</dbReference>
<dbReference type="InterPro" id="IPR057672">
    <property type="entry name" value="TPR_IPO4/5"/>
</dbReference>
<evidence type="ECO:0000256" key="1">
    <source>
        <dbReference type="ARBA" id="ARBA00004123"/>
    </source>
</evidence>
<dbReference type="Gene3D" id="1.25.10.10">
    <property type="entry name" value="Leucine-rich Repeat Variant"/>
    <property type="match status" value="2"/>
</dbReference>
<dbReference type="InterPro" id="IPR058584">
    <property type="entry name" value="IMB1_TNPO1-like_TPR"/>
</dbReference>
<comment type="subcellular location">
    <subcellularLocation>
        <location evidence="2">Cytoplasm</location>
    </subcellularLocation>
    <subcellularLocation>
        <location evidence="1">Nucleus</location>
    </subcellularLocation>
</comment>
<proteinExistence type="inferred from homology"/>
<evidence type="ECO:0000259" key="16">
    <source>
        <dbReference type="PROSITE" id="PS50166"/>
    </source>
</evidence>
<evidence type="ECO:0000256" key="9">
    <source>
        <dbReference type="ARBA" id="ARBA00022927"/>
    </source>
</evidence>
<comment type="caution">
    <text evidence="18">The sequence shown here is derived from an EMBL/GenBank/DDBJ whole genome shotgun (WGS) entry which is preliminary data.</text>
</comment>
<keyword evidence="5" id="KW-0963">Cytoplasm</keyword>
<dbReference type="GO" id="GO:0008234">
    <property type="term" value="F:cysteine-type peptidase activity"/>
    <property type="evidence" value="ECO:0007669"/>
    <property type="project" value="InterPro"/>
</dbReference>
<dbReference type="SMART" id="SM00913">
    <property type="entry name" value="IBN_N"/>
    <property type="match status" value="1"/>
</dbReference>
<dbReference type="InterPro" id="IPR001494">
    <property type="entry name" value="Importin-beta_N"/>
</dbReference>
<keyword evidence="6" id="KW-0645">Protease</keyword>
<dbReference type="InterPro" id="IPR016024">
    <property type="entry name" value="ARM-type_fold"/>
</dbReference>
<evidence type="ECO:0000256" key="8">
    <source>
        <dbReference type="ARBA" id="ARBA00022801"/>
    </source>
</evidence>
<reference evidence="18 19" key="1">
    <citation type="submission" date="2021-04" db="EMBL/GenBank/DDBJ databases">
        <authorList>
            <person name="De Guttry C."/>
            <person name="Zahm M."/>
            <person name="Klopp C."/>
            <person name="Cabau C."/>
            <person name="Louis A."/>
            <person name="Berthelot C."/>
            <person name="Parey E."/>
            <person name="Roest Crollius H."/>
            <person name="Montfort J."/>
            <person name="Robinson-Rechavi M."/>
            <person name="Bucao C."/>
            <person name="Bouchez O."/>
            <person name="Gislard M."/>
            <person name="Lluch J."/>
            <person name="Milhes M."/>
            <person name="Lampietro C."/>
            <person name="Lopez Roques C."/>
            <person name="Donnadieu C."/>
            <person name="Braasch I."/>
            <person name="Desvignes T."/>
            <person name="Postlethwait J."/>
            <person name="Bobe J."/>
            <person name="Wedekind C."/>
            <person name="Guiguen Y."/>
        </authorList>
    </citation>
    <scope>NUCLEOTIDE SEQUENCE [LARGE SCALE GENOMIC DNA]</scope>
    <source>
        <strain evidence="18">Cs_M1</strain>
        <tissue evidence="18">Blood</tissue>
    </source>
</reference>
<dbReference type="SUPFAM" id="SSF54001">
    <property type="entry name" value="Cysteine proteinases"/>
    <property type="match status" value="1"/>
</dbReference>
<dbReference type="Pfam" id="PF02902">
    <property type="entry name" value="Peptidase_C48"/>
    <property type="match status" value="1"/>
</dbReference>
<dbReference type="GO" id="GO:0031267">
    <property type="term" value="F:small GTPase binding"/>
    <property type="evidence" value="ECO:0007669"/>
    <property type="project" value="InterPro"/>
</dbReference>
<dbReference type="Pfam" id="PF25574">
    <property type="entry name" value="TPR_IMB1"/>
    <property type="match status" value="1"/>
</dbReference>
<feature type="compositionally biased region" description="Acidic residues" evidence="15">
    <location>
        <begin position="725"/>
        <end position="738"/>
    </location>
</feature>
<evidence type="ECO:0000256" key="10">
    <source>
        <dbReference type="ARBA" id="ARBA00023242"/>
    </source>
</evidence>
<dbReference type="InterPro" id="IPR040122">
    <property type="entry name" value="Importin_beta"/>
</dbReference>
<evidence type="ECO:0000259" key="17">
    <source>
        <dbReference type="PROSITE" id="PS50600"/>
    </source>
</evidence>
<accession>A0AAN8LVJ3</accession>
<keyword evidence="9" id="KW-0653">Protein transport</keyword>
<dbReference type="Pfam" id="PF13513">
    <property type="entry name" value="HEAT_EZ"/>
    <property type="match status" value="1"/>
</dbReference>
<dbReference type="SUPFAM" id="SSF48371">
    <property type="entry name" value="ARM repeat"/>
    <property type="match status" value="1"/>
</dbReference>
<evidence type="ECO:0000256" key="7">
    <source>
        <dbReference type="ARBA" id="ARBA00022737"/>
    </source>
</evidence>
<evidence type="ECO:0000256" key="4">
    <source>
        <dbReference type="ARBA" id="ARBA00022448"/>
    </source>
</evidence>
<keyword evidence="19" id="KW-1185">Reference proteome</keyword>
<dbReference type="GO" id="GO:0006606">
    <property type="term" value="P:protein import into nucleus"/>
    <property type="evidence" value="ECO:0007669"/>
    <property type="project" value="InterPro"/>
</dbReference>
<name>A0AAN8LVJ3_9TELE</name>
<keyword evidence="10" id="KW-0539">Nucleus</keyword>
<evidence type="ECO:0000256" key="3">
    <source>
        <dbReference type="ARBA" id="ARBA00005234"/>
    </source>
</evidence>
<dbReference type="GO" id="GO:0031981">
    <property type="term" value="C:nuclear lumen"/>
    <property type="evidence" value="ECO:0007669"/>
    <property type="project" value="UniProtKB-ARBA"/>
</dbReference>
<dbReference type="Gene3D" id="3.40.395.10">
    <property type="entry name" value="Adenoviral Proteinase, Chain A"/>
    <property type="match status" value="1"/>
</dbReference>